<dbReference type="GO" id="GO:0005886">
    <property type="term" value="C:plasma membrane"/>
    <property type="evidence" value="ECO:0007669"/>
    <property type="project" value="UniProtKB-SubCell"/>
</dbReference>
<comment type="similarity">
    <text evidence="7">Belongs to the binding-protein-dependent transport system permease family.</text>
</comment>
<dbReference type="InterPro" id="IPR035906">
    <property type="entry name" value="MetI-like_sf"/>
</dbReference>
<dbReference type="InterPro" id="IPR000515">
    <property type="entry name" value="MetI-like"/>
</dbReference>
<keyword evidence="2 7" id="KW-0813">Transport</keyword>
<dbReference type="Proteomes" id="UP000634206">
    <property type="component" value="Unassembled WGS sequence"/>
</dbReference>
<feature type="compositionally biased region" description="Polar residues" evidence="8">
    <location>
        <begin position="50"/>
        <end position="59"/>
    </location>
</feature>
<dbReference type="EMBL" id="JAENIG010000001">
    <property type="protein sequence ID" value="MBK1853486.1"/>
    <property type="molecule type" value="Genomic_DNA"/>
</dbReference>
<name>A0AAE2S987_9BACT</name>
<evidence type="ECO:0000256" key="1">
    <source>
        <dbReference type="ARBA" id="ARBA00004651"/>
    </source>
</evidence>
<dbReference type="PANTHER" id="PTHR30465:SF66">
    <property type="entry name" value="INNER MEMBRANE ABC TRANSPORTER PERMEASE PROTEIN YEJB"/>
    <property type="match status" value="1"/>
</dbReference>
<evidence type="ECO:0000256" key="2">
    <source>
        <dbReference type="ARBA" id="ARBA00022448"/>
    </source>
</evidence>
<accession>A0AAE2S987</accession>
<keyword evidence="11" id="KW-1185">Reference proteome</keyword>
<sequence>MKAYFIRRFLLVPLTLLGVTVIVFALTRFMPGSPMERAMQRAAQAEDNSKSSGSENQGGLSDEQLEELEEEYGYDKSIPVAYMQWLGLIPRERYISKSDIMAREEDTIGASAISDPENETLVVLKGSGRQVKVNKERPEEAVFVDTGEMVADSKWTVRIDSPEERAKRWLRRNGGELSDAPVTPYRAVLYKKRFSGLLQGDLGRSSTFQDKVSDMILARVPIAVYFGLLSTIIIYSICIPLGIVKAIKHRTFLDNATSVMVFVGYSIPGFALGAILLVYLGARMGWFPLFGLMSPDAEELSFWGKVKDLGHHTVLPLSCYIVGGFAYTTMMMKNNLMDNLAADYVRTAVAKGVSFRRAVFKHAFRNSFIPIATSLGGLITIFVGGSMLVETVFDIQGFGLLQFQAIMNRDQSVIMGTLTIAAFLMIVGNILSDIIVAMIDPRIKFH</sequence>
<evidence type="ECO:0000313" key="11">
    <source>
        <dbReference type="Proteomes" id="UP000634206"/>
    </source>
</evidence>
<dbReference type="AlphaFoldDB" id="A0AAE2S987"/>
<evidence type="ECO:0000256" key="7">
    <source>
        <dbReference type="RuleBase" id="RU363032"/>
    </source>
</evidence>
<proteinExistence type="inferred from homology"/>
<evidence type="ECO:0000256" key="3">
    <source>
        <dbReference type="ARBA" id="ARBA00022475"/>
    </source>
</evidence>
<dbReference type="PANTHER" id="PTHR30465">
    <property type="entry name" value="INNER MEMBRANE ABC TRANSPORTER"/>
    <property type="match status" value="1"/>
</dbReference>
<feature type="domain" description="ABC transmembrane type-1" evidence="9">
    <location>
        <begin position="220"/>
        <end position="436"/>
    </location>
</feature>
<dbReference type="PROSITE" id="PS50928">
    <property type="entry name" value="ABC_TM1"/>
    <property type="match status" value="1"/>
</dbReference>
<feature type="transmembrane region" description="Helical" evidence="7">
    <location>
        <begin position="367"/>
        <end position="393"/>
    </location>
</feature>
<evidence type="ECO:0000256" key="4">
    <source>
        <dbReference type="ARBA" id="ARBA00022692"/>
    </source>
</evidence>
<keyword evidence="4 7" id="KW-0812">Transmembrane</keyword>
<keyword evidence="3" id="KW-1003">Cell membrane</keyword>
<comment type="caution">
    <text evidence="10">The sequence shown here is derived from an EMBL/GenBank/DDBJ whole genome shotgun (WGS) entry which is preliminary data.</text>
</comment>
<organism evidence="10 11">
    <name type="scientific">Oceaniferula flava</name>
    <dbReference type="NCBI Taxonomy" id="2800421"/>
    <lineage>
        <taxon>Bacteria</taxon>
        <taxon>Pseudomonadati</taxon>
        <taxon>Verrucomicrobiota</taxon>
        <taxon>Verrucomicrobiia</taxon>
        <taxon>Verrucomicrobiales</taxon>
        <taxon>Verrucomicrobiaceae</taxon>
        <taxon>Oceaniferula</taxon>
    </lineage>
</organism>
<feature type="transmembrane region" description="Helical" evidence="7">
    <location>
        <begin position="309"/>
        <end position="327"/>
    </location>
</feature>
<keyword evidence="6 7" id="KW-0472">Membrane</keyword>
<dbReference type="GO" id="GO:0042884">
    <property type="term" value="P:microcin transport"/>
    <property type="evidence" value="ECO:0007669"/>
    <property type="project" value="TreeGrafter"/>
</dbReference>
<dbReference type="Pfam" id="PF00528">
    <property type="entry name" value="BPD_transp_1"/>
    <property type="match status" value="1"/>
</dbReference>
<evidence type="ECO:0000256" key="8">
    <source>
        <dbReference type="SAM" id="MobiDB-lite"/>
    </source>
</evidence>
<dbReference type="CDD" id="cd06261">
    <property type="entry name" value="TM_PBP2"/>
    <property type="match status" value="1"/>
</dbReference>
<dbReference type="GO" id="GO:0055085">
    <property type="term" value="P:transmembrane transport"/>
    <property type="evidence" value="ECO:0007669"/>
    <property type="project" value="InterPro"/>
</dbReference>
<evidence type="ECO:0000259" key="9">
    <source>
        <dbReference type="PROSITE" id="PS50928"/>
    </source>
</evidence>
<protein>
    <submittedName>
        <fullName evidence="10">ABC transporter permease</fullName>
    </submittedName>
</protein>
<comment type="subcellular location">
    <subcellularLocation>
        <location evidence="1 7">Cell membrane</location>
        <topology evidence="1 7">Multi-pass membrane protein</topology>
    </subcellularLocation>
</comment>
<evidence type="ECO:0000256" key="5">
    <source>
        <dbReference type="ARBA" id="ARBA00022989"/>
    </source>
</evidence>
<feature type="region of interest" description="Disordered" evidence="8">
    <location>
        <begin position="37"/>
        <end position="62"/>
    </location>
</feature>
<gene>
    <name evidence="10" type="ORF">JIN83_00790</name>
</gene>
<feature type="transmembrane region" description="Helical" evidence="7">
    <location>
        <begin position="413"/>
        <end position="439"/>
    </location>
</feature>
<evidence type="ECO:0000313" key="10">
    <source>
        <dbReference type="EMBL" id="MBK1853486.1"/>
    </source>
</evidence>
<keyword evidence="5 7" id="KW-1133">Transmembrane helix</keyword>
<reference evidence="10" key="1">
    <citation type="submission" date="2021-01" db="EMBL/GenBank/DDBJ databases">
        <title>Modified the classification status of verrucomicrobia.</title>
        <authorList>
            <person name="Feng X."/>
        </authorList>
    </citation>
    <scope>NUCLEOTIDE SEQUENCE</scope>
    <source>
        <strain evidence="10">5K15</strain>
    </source>
</reference>
<feature type="transmembrane region" description="Helical" evidence="7">
    <location>
        <begin position="259"/>
        <end position="282"/>
    </location>
</feature>
<feature type="transmembrane region" description="Helical" evidence="7">
    <location>
        <begin position="222"/>
        <end position="247"/>
    </location>
</feature>
<evidence type="ECO:0000256" key="6">
    <source>
        <dbReference type="ARBA" id="ARBA00023136"/>
    </source>
</evidence>
<dbReference type="SUPFAM" id="SSF161098">
    <property type="entry name" value="MetI-like"/>
    <property type="match status" value="1"/>
</dbReference>
<dbReference type="Gene3D" id="1.10.3720.10">
    <property type="entry name" value="MetI-like"/>
    <property type="match status" value="1"/>
</dbReference>
<dbReference type="RefSeq" id="WP_309488083.1">
    <property type="nucleotide sequence ID" value="NZ_JAENIG010000001.1"/>
</dbReference>